<protein>
    <submittedName>
        <fullName evidence="1">TAXI family TRAP transporter solute-binding subunit</fullName>
    </submittedName>
</protein>
<dbReference type="CDD" id="cd13568">
    <property type="entry name" value="PBP2_TAXI_TRAP_like_3"/>
    <property type="match status" value="1"/>
</dbReference>
<dbReference type="Gene3D" id="3.40.190.10">
    <property type="entry name" value="Periplasmic binding protein-like II"/>
    <property type="match status" value="2"/>
</dbReference>
<proteinExistence type="predicted"/>
<dbReference type="SUPFAM" id="SSF53850">
    <property type="entry name" value="Periplasmic binding protein-like II"/>
    <property type="match status" value="1"/>
</dbReference>
<organism evidence="1">
    <name type="scientific">Thermohahella caldifontis</name>
    <dbReference type="NCBI Taxonomy" id="3142973"/>
    <lineage>
        <taxon>Bacteria</taxon>
        <taxon>Pseudomonadati</taxon>
        <taxon>Pseudomonadota</taxon>
        <taxon>Gammaproteobacteria</taxon>
        <taxon>Oceanospirillales</taxon>
        <taxon>Hahellaceae</taxon>
        <taxon>Thermohahella</taxon>
    </lineage>
</organism>
<evidence type="ECO:0000313" key="1">
    <source>
        <dbReference type="EMBL" id="XDT73059.1"/>
    </source>
</evidence>
<dbReference type="EMBL" id="CP154858">
    <property type="protein sequence ID" value="XDT73059.1"/>
    <property type="molecule type" value="Genomic_DNA"/>
</dbReference>
<sequence length="329" mass="36254">MKQLGIRQFVSLLLGIAALILAASAGAEKHTIKRVMIATGNETGVYFPAGGAICRMVNRNASSLGFRCALESTDGSTYNLDALRNGYVDFAIVQSDWQYHAFFGSGPFSDEGPHKGMRSVFSLHPEAFTVVVRKDDSIHQFEDIRGKRVNVGGVGTGQRATLEVLMEQYGWSMKDFSEALEYKASDQPRLLCSGKIDVMLYVVGHPSGAVKEATTLCDSVILPVRGKVINKLISTHSYYRKTMVPGGVYRNNPESVWTFGVAATLVTTDAVPDEQVYALVKAVFENLDLFRRLHPALANLKPESMVRDGLTAPLHPGAERYYREKGWIR</sequence>
<dbReference type="AlphaFoldDB" id="A0AB39UXJ9"/>
<dbReference type="PANTHER" id="PTHR42941">
    <property type="entry name" value="SLL1037 PROTEIN"/>
    <property type="match status" value="1"/>
</dbReference>
<name>A0AB39UXJ9_9GAMM</name>
<dbReference type="InterPro" id="IPR011852">
    <property type="entry name" value="TRAP_TAXI"/>
</dbReference>
<dbReference type="KEGG" id="tcd:AAIA72_03485"/>
<dbReference type="PANTHER" id="PTHR42941:SF1">
    <property type="entry name" value="SLL1037 PROTEIN"/>
    <property type="match status" value="1"/>
</dbReference>
<gene>
    <name evidence="1" type="ORF">AAIA72_03485</name>
</gene>
<accession>A0AB39UXJ9</accession>
<reference evidence="1" key="1">
    <citation type="submission" date="2024-05" db="EMBL/GenBank/DDBJ databases">
        <title>Genome sequencing of novel strain.</title>
        <authorList>
            <person name="Ganbat D."/>
            <person name="Ganbat S."/>
            <person name="Lee S.-J."/>
        </authorList>
    </citation>
    <scope>NUCLEOTIDE SEQUENCE</scope>
    <source>
        <strain evidence="1">SMD15-11</strain>
    </source>
</reference>
<dbReference type="NCBIfam" id="TIGR02122">
    <property type="entry name" value="TRAP_TAXI"/>
    <property type="match status" value="1"/>
</dbReference>
<dbReference type="Pfam" id="PF16868">
    <property type="entry name" value="NMT1_3"/>
    <property type="match status" value="1"/>
</dbReference>
<dbReference type="RefSeq" id="WP_369602060.1">
    <property type="nucleotide sequence ID" value="NZ_CP154858.1"/>
</dbReference>